<dbReference type="PANTHER" id="PTHR43014:SF2">
    <property type="entry name" value="MERCURIC REDUCTASE"/>
    <property type="match status" value="1"/>
</dbReference>
<keyword evidence="5 10" id="KW-0560">Oxidoreductase</keyword>
<evidence type="ECO:0000259" key="11">
    <source>
        <dbReference type="Pfam" id="PF02852"/>
    </source>
</evidence>
<dbReference type="PANTHER" id="PTHR43014">
    <property type="entry name" value="MERCURIC REDUCTASE"/>
    <property type="match status" value="1"/>
</dbReference>
<dbReference type="FunFam" id="3.30.390.30:FF:000001">
    <property type="entry name" value="Dihydrolipoyl dehydrogenase"/>
    <property type="match status" value="1"/>
</dbReference>
<dbReference type="AlphaFoldDB" id="A0A6V8MS37"/>
<dbReference type="InterPro" id="IPR001100">
    <property type="entry name" value="Pyr_nuc-diS_OxRdtase"/>
</dbReference>
<evidence type="ECO:0000256" key="9">
    <source>
        <dbReference type="PIRSR" id="PIRSR000350-4"/>
    </source>
</evidence>
<evidence type="ECO:0000256" key="6">
    <source>
        <dbReference type="ARBA" id="ARBA00023157"/>
    </source>
</evidence>
<dbReference type="Proteomes" id="UP000568888">
    <property type="component" value="Unassembled WGS sequence"/>
</dbReference>
<dbReference type="Gene3D" id="3.50.50.60">
    <property type="entry name" value="FAD/NAD(P)-binding domain"/>
    <property type="match status" value="2"/>
</dbReference>
<dbReference type="Pfam" id="PF07992">
    <property type="entry name" value="Pyr_redox_2"/>
    <property type="match status" value="1"/>
</dbReference>
<reference evidence="15" key="1">
    <citation type="submission" date="2020-06" db="EMBL/GenBank/DDBJ databases">
        <title>Draft genomic sequecing of Geomonas sp. Red736.</title>
        <authorList>
            <person name="Itoh H."/>
            <person name="Xu Z.X."/>
            <person name="Ushijima N."/>
            <person name="Masuda Y."/>
            <person name="Shiratori Y."/>
            <person name="Senoo K."/>
        </authorList>
    </citation>
    <scope>NUCLEOTIDE SEQUENCE [LARGE SCALE GENOMIC DNA]</scope>
    <source>
        <strain evidence="15">Red736</strain>
    </source>
</reference>
<dbReference type="GO" id="GO:0016668">
    <property type="term" value="F:oxidoreductase activity, acting on a sulfur group of donors, NAD(P) as acceptor"/>
    <property type="evidence" value="ECO:0007669"/>
    <property type="project" value="InterPro"/>
</dbReference>
<keyword evidence="8" id="KW-0520">NAD</keyword>
<protein>
    <submittedName>
        <fullName evidence="13">Mercuric reductase</fullName>
    </submittedName>
</protein>
<dbReference type="NCBIfam" id="NF004991">
    <property type="entry name" value="PRK06370.1-3"/>
    <property type="match status" value="1"/>
</dbReference>
<evidence type="ECO:0000256" key="4">
    <source>
        <dbReference type="ARBA" id="ARBA00022857"/>
    </source>
</evidence>
<feature type="disulfide bond" description="Redox-active" evidence="9">
    <location>
        <begin position="73"/>
        <end position="78"/>
    </location>
</feature>
<dbReference type="InterPro" id="IPR016156">
    <property type="entry name" value="FAD/NAD-linked_Rdtase_dimer_sf"/>
</dbReference>
<keyword evidence="4" id="KW-0521">NADP</keyword>
<comment type="cofactor">
    <cofactor evidence="8">
        <name>FAD</name>
        <dbReference type="ChEBI" id="CHEBI:57692"/>
    </cofactor>
    <text evidence="8">Binds 1 FAD per subunit.</text>
</comment>
<feature type="binding site" evidence="8">
    <location>
        <position position="82"/>
    </location>
    <ligand>
        <name>FAD</name>
        <dbReference type="ChEBI" id="CHEBI:57692"/>
    </ligand>
</feature>
<dbReference type="EMBL" id="BLXY01000001">
    <property type="protein sequence ID" value="GFO62832.1"/>
    <property type="molecule type" value="Genomic_DNA"/>
</dbReference>
<feature type="domain" description="Pyridine nucleotide-disulphide oxidoreductase dimerisation" evidence="11">
    <location>
        <begin position="374"/>
        <end position="482"/>
    </location>
</feature>
<dbReference type="Proteomes" id="UP000831485">
    <property type="component" value="Chromosome"/>
</dbReference>
<keyword evidence="8" id="KW-0547">Nucleotide-binding</keyword>
<organism evidence="13 15">
    <name type="scientific">Geomonas paludis</name>
    <dbReference type="NCBI Taxonomy" id="2740185"/>
    <lineage>
        <taxon>Bacteria</taxon>
        <taxon>Pseudomonadati</taxon>
        <taxon>Thermodesulfobacteriota</taxon>
        <taxon>Desulfuromonadia</taxon>
        <taxon>Geobacterales</taxon>
        <taxon>Geobacteraceae</taxon>
        <taxon>Geomonas</taxon>
    </lineage>
</organism>
<dbReference type="PRINTS" id="PR00411">
    <property type="entry name" value="PNDRDTASEI"/>
</dbReference>
<dbReference type="SUPFAM" id="SSF55424">
    <property type="entry name" value="FAD/NAD-linked reductases, dimerisation (C-terminal) domain"/>
    <property type="match status" value="1"/>
</dbReference>
<dbReference type="InterPro" id="IPR004099">
    <property type="entry name" value="Pyr_nucl-diS_OxRdtase_dimer"/>
</dbReference>
<dbReference type="SUPFAM" id="SSF51905">
    <property type="entry name" value="FAD/NAD(P)-binding domain"/>
    <property type="match status" value="1"/>
</dbReference>
<keyword evidence="7 10" id="KW-0676">Redox-active center</keyword>
<sequence>MTTNDLDILPDSEENRLLAASVHPEGWHNPEPADRYNLVVLGAGTAGLVCAAGAAGLGARVALVERGFLGGDCLNVGCVPSKALLRAARAVFDARSGGGFGVVGGEGVGADFGVAMERLRRLRAGISRHDAARRFRDELGVDVFFGAASFTAADRVAVAGAELKFARAALCTGARAAVPPIPGLSDAGYLTNETVFSLTELPATLAVVGGGPIGCELAQAFARFGAQVTLVEPGGQLLGRDDPDAAAMVAESFRQEGIAVHLGTEVLAVERRGGSKLLRLQRQGVPFEVEVAEILVGAGRAPNVEGLGLEEAGIAYDRNGITVSDTLQTTNPRVYAAGDVCSRLRFTHNADAQARILIANALFKGRRKNSALTIPWCTYTDPEVAHVGMYPAEAAARGIEVDTFTVPFAEVDRAVLDGEEQGFARVHLKKGSDTILGATLVARHAGEMISEITLAIGSGLGLVAIGNTIHPYPTQSESWRKLADAYQRRRLTPPVQRLLRAWLAWQRKW</sequence>
<proteinExistence type="inferred from homology"/>
<evidence type="ECO:0000313" key="15">
    <source>
        <dbReference type="Proteomes" id="UP000568888"/>
    </source>
</evidence>
<keyword evidence="6" id="KW-1015">Disulfide bond</keyword>
<comment type="similarity">
    <text evidence="1 10">Belongs to the class-I pyridine nucleotide-disulfide oxidoreductase family.</text>
</comment>
<evidence type="ECO:0000256" key="7">
    <source>
        <dbReference type="ARBA" id="ARBA00023284"/>
    </source>
</evidence>
<evidence type="ECO:0000256" key="3">
    <source>
        <dbReference type="ARBA" id="ARBA00022827"/>
    </source>
</evidence>
<keyword evidence="16" id="KW-1185">Reference proteome</keyword>
<dbReference type="InterPro" id="IPR036188">
    <property type="entry name" value="FAD/NAD-bd_sf"/>
</dbReference>
<dbReference type="GO" id="GO:0050660">
    <property type="term" value="F:flavin adenine dinucleotide binding"/>
    <property type="evidence" value="ECO:0007669"/>
    <property type="project" value="TreeGrafter"/>
</dbReference>
<evidence type="ECO:0000256" key="10">
    <source>
        <dbReference type="RuleBase" id="RU003691"/>
    </source>
</evidence>
<dbReference type="PROSITE" id="PS00076">
    <property type="entry name" value="PYRIDINE_REDOX_1"/>
    <property type="match status" value="1"/>
</dbReference>
<dbReference type="InterPro" id="IPR012999">
    <property type="entry name" value="Pyr_OxRdtase_I_AS"/>
</dbReference>
<dbReference type="Gene3D" id="3.30.390.30">
    <property type="match status" value="1"/>
</dbReference>
<keyword evidence="3 8" id="KW-0274">FAD</keyword>
<evidence type="ECO:0000313" key="14">
    <source>
        <dbReference type="EMBL" id="UPU35590.1"/>
    </source>
</evidence>
<evidence type="ECO:0000256" key="5">
    <source>
        <dbReference type="ARBA" id="ARBA00023002"/>
    </source>
</evidence>
<evidence type="ECO:0000256" key="1">
    <source>
        <dbReference type="ARBA" id="ARBA00007532"/>
    </source>
</evidence>
<dbReference type="PRINTS" id="PR00368">
    <property type="entry name" value="FADPNR"/>
</dbReference>
<evidence type="ECO:0000256" key="2">
    <source>
        <dbReference type="ARBA" id="ARBA00022630"/>
    </source>
</evidence>
<evidence type="ECO:0000313" key="13">
    <source>
        <dbReference type="EMBL" id="GFO62832.1"/>
    </source>
</evidence>
<gene>
    <name evidence="13" type="primary">lpdA-4</name>
    <name evidence="13" type="ORF">GMPD_07510</name>
    <name evidence="14" type="ORF">M1B72_19455</name>
</gene>
<evidence type="ECO:0000313" key="16">
    <source>
        <dbReference type="Proteomes" id="UP000831485"/>
    </source>
</evidence>
<reference evidence="14" key="3">
    <citation type="submission" date="2022-04" db="EMBL/GenBank/DDBJ databases">
        <authorList>
            <person name="Liu G."/>
        </authorList>
    </citation>
    <scope>NUCLEOTIDE SEQUENCE</scope>
    <source>
        <strain evidence="14">RG22</strain>
    </source>
</reference>
<name>A0A6V8MS37_9BACT</name>
<dbReference type="PIRSF" id="PIRSF000350">
    <property type="entry name" value="Mercury_reductase_MerA"/>
    <property type="match status" value="1"/>
</dbReference>
<feature type="binding site" evidence="8">
    <location>
        <position position="299"/>
    </location>
    <ligand>
        <name>NAD(+)</name>
        <dbReference type="ChEBI" id="CHEBI:57540"/>
    </ligand>
</feature>
<dbReference type="EMBL" id="CP096574">
    <property type="protein sequence ID" value="UPU35590.1"/>
    <property type="molecule type" value="Genomic_DNA"/>
</dbReference>
<keyword evidence="2 10" id="KW-0285">Flavoprotein</keyword>
<feature type="binding site" evidence="8">
    <location>
        <begin position="209"/>
        <end position="216"/>
    </location>
    <ligand>
        <name>NAD(+)</name>
        <dbReference type="ChEBI" id="CHEBI:57540"/>
    </ligand>
</feature>
<reference evidence="13" key="2">
    <citation type="journal article" date="2021" name="Int. J. Syst. Evol. Microbiol.">
        <title>Geomonas silvestris sp. nov., Geomonas paludis sp. nov. and Geomonas limicola sp. nov., isolated from terrestrial environments, and emended description of the genus Geomonas.</title>
        <authorList>
            <person name="Itoh H."/>
            <person name="Xu Z."/>
            <person name="Masuda Y."/>
            <person name="Ushijima N."/>
            <person name="Hayakawa C."/>
            <person name="Shiratori Y."/>
            <person name="Senoo K."/>
        </authorList>
    </citation>
    <scope>NUCLEOTIDE SEQUENCE</scope>
    <source>
        <strain evidence="13">Red736</strain>
    </source>
</reference>
<dbReference type="InterPro" id="IPR023753">
    <property type="entry name" value="FAD/NAD-binding_dom"/>
</dbReference>
<feature type="domain" description="FAD/NAD(P)-binding" evidence="12">
    <location>
        <begin position="36"/>
        <end position="354"/>
    </location>
</feature>
<dbReference type="GO" id="GO:0003955">
    <property type="term" value="F:NAD(P)H dehydrogenase (quinone) activity"/>
    <property type="evidence" value="ECO:0007669"/>
    <property type="project" value="TreeGrafter"/>
</dbReference>
<feature type="binding site" evidence="8">
    <location>
        <position position="339"/>
    </location>
    <ligand>
        <name>FAD</name>
        <dbReference type="ChEBI" id="CHEBI:57692"/>
    </ligand>
</feature>
<evidence type="ECO:0000259" key="12">
    <source>
        <dbReference type="Pfam" id="PF07992"/>
    </source>
</evidence>
<dbReference type="Pfam" id="PF02852">
    <property type="entry name" value="Pyr_redox_dim"/>
    <property type="match status" value="1"/>
</dbReference>
<accession>A0A6V8MS37</accession>
<feature type="binding site" evidence="8">
    <location>
        <position position="232"/>
    </location>
    <ligand>
        <name>NAD(+)</name>
        <dbReference type="ChEBI" id="CHEBI:57540"/>
    </ligand>
</feature>
<evidence type="ECO:0000256" key="8">
    <source>
        <dbReference type="PIRSR" id="PIRSR000350-3"/>
    </source>
</evidence>